<gene>
    <name evidence="2" type="ORF">J1836_018630</name>
    <name evidence="1" type="ORF">J1836_02435</name>
</gene>
<keyword evidence="1" id="KW-0614">Plasmid</keyword>
<sequence length="153" mass="17658">MAAKQASKEHHIRLHDSLLDSAAYLDLKPPARALLIEFLRIHRPSRNGRLSISTRDAMVRINVSEPTAIKAFEELATHGFIRLKNHENWMERKAREWELTMLAVNNHEPRNDWMKWEQGANLCPLPTKQKKSSTKKTGAVLPMNFEQRRVSVG</sequence>
<keyword evidence="3" id="KW-1185">Reference proteome</keyword>
<evidence type="ECO:0000313" key="1">
    <source>
        <dbReference type="EMBL" id="MBO0611787.1"/>
    </source>
</evidence>
<evidence type="ECO:0000313" key="3">
    <source>
        <dbReference type="Proteomes" id="UP000664466"/>
    </source>
</evidence>
<dbReference type="Proteomes" id="UP000664466">
    <property type="component" value="Unassembled WGS sequence"/>
</dbReference>
<accession>A0A8B0SLF6</accession>
<dbReference type="EMBL" id="JAFMPM010000005">
    <property type="protein sequence ID" value="MBO0611787.1"/>
    <property type="molecule type" value="Genomic_DNA"/>
</dbReference>
<dbReference type="RefSeq" id="WP_207249301.1">
    <property type="nucleotide sequence ID" value="NZ_JAFMPM010000005.1"/>
</dbReference>
<dbReference type="EMBL" id="CP072748">
    <property type="protein sequence ID" value="QTX10557.1"/>
    <property type="molecule type" value="Genomic_DNA"/>
</dbReference>
<protein>
    <submittedName>
        <fullName evidence="2">Uncharacterized protein</fullName>
    </submittedName>
</protein>
<dbReference type="AlphaFoldDB" id="A0A8B0SLF6"/>
<evidence type="ECO:0000313" key="2">
    <source>
        <dbReference type="EMBL" id="QTX10557.1"/>
    </source>
</evidence>
<reference evidence="2" key="2">
    <citation type="submission" date="2021-04" db="EMBL/GenBank/DDBJ databases">
        <title>Complete Genome and methylome analysis of Thiothrix fructosivorans ATCC 49748.</title>
        <authorList>
            <person name="Fomenkov A."/>
            <person name="Sun L."/>
            <person name="Vincze T."/>
            <person name="Grabovich M.Y."/>
            <person name="Roberts R.J."/>
        </authorList>
    </citation>
    <scope>NUCLEOTIDE SEQUENCE</scope>
    <source>
        <strain evidence="2">ATCC 49748</strain>
    </source>
</reference>
<reference evidence="1 3" key="1">
    <citation type="submission" date="2021-03" db="EMBL/GenBank/DDBJ databases">
        <title>Draft genome and methylome analysis of Thiotrix fructosivoruns ATCC 49748.</title>
        <authorList>
            <person name="Fomenkov A."/>
            <person name="Grabovich M.Y."/>
            <person name="Roberts R.J."/>
        </authorList>
    </citation>
    <scope>NUCLEOTIDE SEQUENCE [LARGE SCALE GENOMIC DNA]</scope>
    <source>
        <strain evidence="1 3">ATCC 49748</strain>
        <plasmid evidence="1">pTfr446</plasmid>
    </source>
</reference>
<proteinExistence type="predicted"/>
<name>A0A8B0SLF6_9GAMM</name>
<geneLocation type="plasmid" evidence="1">
    <name>pTfr446</name>
</geneLocation>
<organism evidence="2">
    <name type="scientific">Thiothrix fructosivorans</name>
    <dbReference type="NCBI Taxonomy" id="111770"/>
    <lineage>
        <taxon>Bacteria</taxon>
        <taxon>Pseudomonadati</taxon>
        <taxon>Pseudomonadota</taxon>
        <taxon>Gammaproteobacteria</taxon>
        <taxon>Thiotrichales</taxon>
        <taxon>Thiotrichaceae</taxon>
        <taxon>Thiothrix</taxon>
    </lineage>
</organism>